<proteinExistence type="predicted"/>
<evidence type="ECO:0000313" key="8">
    <source>
        <dbReference type="Proteomes" id="UP000253314"/>
    </source>
</evidence>
<dbReference type="AlphaFoldDB" id="A0A366XSM5"/>
<feature type="transmembrane region" description="Helical" evidence="6">
    <location>
        <begin position="268"/>
        <end position="286"/>
    </location>
</feature>
<organism evidence="7 8">
    <name type="scientific">Bacillus taeanensis</name>
    <dbReference type="NCBI Taxonomy" id="273032"/>
    <lineage>
        <taxon>Bacteria</taxon>
        <taxon>Bacillati</taxon>
        <taxon>Bacillota</taxon>
        <taxon>Bacilli</taxon>
        <taxon>Bacillales</taxon>
        <taxon>Bacillaceae</taxon>
        <taxon>Bacillus</taxon>
    </lineage>
</organism>
<dbReference type="Pfam" id="PF01943">
    <property type="entry name" value="Polysacc_synt"/>
    <property type="match status" value="1"/>
</dbReference>
<reference evidence="7 8" key="1">
    <citation type="submission" date="2018-07" db="EMBL/GenBank/DDBJ databases">
        <title>Lottiidibacillus patelloidae gen. nov., sp. nov., isolated from the intestinal tract of a marine limpet and the reclassification of B. taeanensis BH030017T, B. algicola KMM 3737T and B. hwajinpoensis SW-72T as genus Lottiidibacillus.</title>
        <authorList>
            <person name="Liu R."/>
            <person name="Huang Z."/>
        </authorList>
    </citation>
    <scope>NUCLEOTIDE SEQUENCE [LARGE SCALE GENOMIC DNA]</scope>
    <source>
        <strain evidence="7 8">BH030017</strain>
    </source>
</reference>
<dbReference type="InterPro" id="IPR050833">
    <property type="entry name" value="Poly_Biosynth_Transport"/>
</dbReference>
<dbReference type="InterPro" id="IPR002797">
    <property type="entry name" value="Polysacc_synth"/>
</dbReference>
<dbReference type="EMBL" id="QOCW01000015">
    <property type="protein sequence ID" value="RBW68887.1"/>
    <property type="molecule type" value="Genomic_DNA"/>
</dbReference>
<feature type="transmembrane region" description="Helical" evidence="6">
    <location>
        <begin position="436"/>
        <end position="458"/>
    </location>
</feature>
<keyword evidence="5 6" id="KW-0472">Membrane</keyword>
<evidence type="ECO:0000256" key="6">
    <source>
        <dbReference type="SAM" id="Phobius"/>
    </source>
</evidence>
<feature type="transmembrane region" description="Helical" evidence="6">
    <location>
        <begin position="402"/>
        <end position="424"/>
    </location>
</feature>
<evidence type="ECO:0000256" key="1">
    <source>
        <dbReference type="ARBA" id="ARBA00004651"/>
    </source>
</evidence>
<sequence length="505" mass="57501">MNSQLDINADSLLKKFKKDSLVYAPAILIPAFLNVLTVTIVTRLFSAESFGQYSIVIASTGIFVALISQWINQSIQRYRPIYKKNNKQTEFNLHINYMIFGLIIGCGLISISFAPFMNTLMGDYEVYYWPSVILIILQSIYSIISTIYRADLKAKYYRLFQVLNAILKLLIALVWILLIKKEIIGLVWGGIISFACLIVPMYVASGLFHIEKSPIGKNLKLFWGFSMKFMVYGFPMLGWFLGTSLLNLGDRYMLEYFSTSEQVGIYSANYSLVMTALGLISTPLLTSAHPVIMNAADNLDREKLKEVISRFSRVFLIVIVPLTVYIIVFRTEITNILLGEEFREGKQIIPVLIIGMVVWKFSMFGHKGLEVEEKTRIMLWFVVIATVFNLLLNALLIPDYGYVGAANATLISFLIYPILIYFYSRKNTPWVIKGDSAIRIILCSIITGLLLSIINSFLREFIPSFILIIIGCISFIIIYLLLLLTTNELNIQEKRALNRMFGMTK</sequence>
<comment type="caution">
    <text evidence="7">The sequence shown here is derived from an EMBL/GenBank/DDBJ whole genome shotgun (WGS) entry which is preliminary data.</text>
</comment>
<evidence type="ECO:0000256" key="3">
    <source>
        <dbReference type="ARBA" id="ARBA00022692"/>
    </source>
</evidence>
<feature type="transmembrane region" description="Helical" evidence="6">
    <location>
        <begin position="183"/>
        <end position="208"/>
    </location>
</feature>
<dbReference type="GO" id="GO:0005886">
    <property type="term" value="C:plasma membrane"/>
    <property type="evidence" value="ECO:0007669"/>
    <property type="project" value="UniProtKB-SubCell"/>
</dbReference>
<evidence type="ECO:0000256" key="4">
    <source>
        <dbReference type="ARBA" id="ARBA00022989"/>
    </source>
</evidence>
<feature type="transmembrane region" description="Helical" evidence="6">
    <location>
        <begin position="51"/>
        <end position="72"/>
    </location>
</feature>
<feature type="transmembrane region" description="Helical" evidence="6">
    <location>
        <begin position="156"/>
        <end position="177"/>
    </location>
</feature>
<accession>A0A366XSM5</accession>
<feature type="transmembrane region" description="Helical" evidence="6">
    <location>
        <begin position="21"/>
        <end position="45"/>
    </location>
</feature>
<keyword evidence="3 6" id="KW-0812">Transmembrane</keyword>
<feature type="transmembrane region" description="Helical" evidence="6">
    <location>
        <begin position="348"/>
        <end position="365"/>
    </location>
</feature>
<feature type="transmembrane region" description="Helical" evidence="6">
    <location>
        <begin position="307"/>
        <end position="328"/>
    </location>
</feature>
<keyword evidence="2" id="KW-1003">Cell membrane</keyword>
<feature type="transmembrane region" description="Helical" evidence="6">
    <location>
        <begin position="377"/>
        <end position="396"/>
    </location>
</feature>
<dbReference type="RefSeq" id="WP_113806741.1">
    <property type="nucleotide sequence ID" value="NZ_QOCW01000015.1"/>
</dbReference>
<keyword evidence="4 6" id="KW-1133">Transmembrane helix</keyword>
<protein>
    <submittedName>
        <fullName evidence="7">Uncharacterized protein</fullName>
    </submittedName>
</protein>
<comment type="subcellular location">
    <subcellularLocation>
        <location evidence="1">Cell membrane</location>
        <topology evidence="1">Multi-pass membrane protein</topology>
    </subcellularLocation>
</comment>
<feature type="transmembrane region" description="Helical" evidence="6">
    <location>
        <begin position="464"/>
        <end position="485"/>
    </location>
</feature>
<dbReference type="PANTHER" id="PTHR30250">
    <property type="entry name" value="PST FAMILY PREDICTED COLANIC ACID TRANSPORTER"/>
    <property type="match status" value="1"/>
</dbReference>
<feature type="transmembrane region" description="Helical" evidence="6">
    <location>
        <begin position="229"/>
        <end position="248"/>
    </location>
</feature>
<feature type="transmembrane region" description="Helical" evidence="6">
    <location>
        <begin position="93"/>
        <end position="114"/>
    </location>
</feature>
<keyword evidence="8" id="KW-1185">Reference proteome</keyword>
<dbReference type="OrthoDB" id="5906224at2"/>
<gene>
    <name evidence="7" type="ORF">DS031_14210</name>
</gene>
<dbReference type="PANTHER" id="PTHR30250:SF11">
    <property type="entry name" value="O-ANTIGEN TRANSPORTER-RELATED"/>
    <property type="match status" value="1"/>
</dbReference>
<evidence type="ECO:0000256" key="5">
    <source>
        <dbReference type="ARBA" id="ARBA00023136"/>
    </source>
</evidence>
<feature type="transmembrane region" description="Helical" evidence="6">
    <location>
        <begin position="126"/>
        <end position="144"/>
    </location>
</feature>
<evidence type="ECO:0000256" key="2">
    <source>
        <dbReference type="ARBA" id="ARBA00022475"/>
    </source>
</evidence>
<dbReference type="Proteomes" id="UP000253314">
    <property type="component" value="Unassembled WGS sequence"/>
</dbReference>
<evidence type="ECO:0000313" key="7">
    <source>
        <dbReference type="EMBL" id="RBW68887.1"/>
    </source>
</evidence>
<name>A0A366XSM5_9BACI</name>